<evidence type="ECO:0000313" key="1">
    <source>
        <dbReference type="EMBL" id="KZP13630.1"/>
    </source>
</evidence>
<organism evidence="1 2">
    <name type="scientific">Athelia psychrophila</name>
    <dbReference type="NCBI Taxonomy" id="1759441"/>
    <lineage>
        <taxon>Eukaryota</taxon>
        <taxon>Fungi</taxon>
        <taxon>Dikarya</taxon>
        <taxon>Basidiomycota</taxon>
        <taxon>Agaricomycotina</taxon>
        <taxon>Agaricomycetes</taxon>
        <taxon>Agaricomycetidae</taxon>
        <taxon>Atheliales</taxon>
        <taxon>Atheliaceae</taxon>
        <taxon>Athelia</taxon>
    </lineage>
</organism>
<name>A0A166CGF9_9AGAM</name>
<evidence type="ECO:0008006" key="3">
    <source>
        <dbReference type="Google" id="ProtNLM"/>
    </source>
</evidence>
<dbReference type="Proteomes" id="UP000076532">
    <property type="component" value="Unassembled WGS sequence"/>
</dbReference>
<evidence type="ECO:0000313" key="2">
    <source>
        <dbReference type="Proteomes" id="UP000076532"/>
    </source>
</evidence>
<proteinExistence type="predicted"/>
<dbReference type="OrthoDB" id="2355984at2759"/>
<accession>A0A166CGF9</accession>
<protein>
    <recommendedName>
        <fullName evidence="3">Capsid protein</fullName>
    </recommendedName>
</protein>
<dbReference type="AlphaFoldDB" id="A0A166CGF9"/>
<dbReference type="EMBL" id="KV417630">
    <property type="protein sequence ID" value="KZP13630.1"/>
    <property type="molecule type" value="Genomic_DNA"/>
</dbReference>
<gene>
    <name evidence="1" type="ORF">FIBSPDRAFT_753148</name>
</gene>
<sequence>GTAPPLPDSEWSRVLANRPVSLDAINTGAFSAEIDDKVTQKVGDFTISTGSAARSSKPISNGLEWYHVFDIAVEAMVYAYPHRRAELRTYREYIRTLFGALHTSHHSAIINLDKVIRKYVCESADLELSSIGSFYALQMAFLTPFRNWCRLQTLTTVANEGTRPWNLRSGRDLQAVELEPVRPAPV</sequence>
<reference evidence="1 2" key="1">
    <citation type="journal article" date="2016" name="Mol. Biol. Evol.">
        <title>Comparative Genomics of Early-Diverging Mushroom-Forming Fungi Provides Insights into the Origins of Lignocellulose Decay Capabilities.</title>
        <authorList>
            <person name="Nagy L.G."/>
            <person name="Riley R."/>
            <person name="Tritt A."/>
            <person name="Adam C."/>
            <person name="Daum C."/>
            <person name="Floudas D."/>
            <person name="Sun H."/>
            <person name="Yadav J.S."/>
            <person name="Pangilinan J."/>
            <person name="Larsson K.H."/>
            <person name="Matsuura K."/>
            <person name="Barry K."/>
            <person name="Labutti K."/>
            <person name="Kuo R."/>
            <person name="Ohm R.A."/>
            <person name="Bhattacharya S.S."/>
            <person name="Shirouzu T."/>
            <person name="Yoshinaga Y."/>
            <person name="Martin F.M."/>
            <person name="Grigoriev I.V."/>
            <person name="Hibbett D.S."/>
        </authorList>
    </citation>
    <scope>NUCLEOTIDE SEQUENCE [LARGE SCALE GENOMIC DNA]</scope>
    <source>
        <strain evidence="1 2">CBS 109695</strain>
    </source>
</reference>
<keyword evidence="2" id="KW-1185">Reference proteome</keyword>
<feature type="non-terminal residue" evidence="1">
    <location>
        <position position="1"/>
    </location>
</feature>